<accession>A0A2H4T304</accession>
<evidence type="ECO:0000313" key="3">
    <source>
        <dbReference type="Proteomes" id="UP000289333"/>
    </source>
</evidence>
<dbReference type="InterPro" id="IPR021758">
    <property type="entry name" value="Baculo_LEF5_C"/>
</dbReference>
<dbReference type="Pfam" id="PF11792">
    <property type="entry name" value="Baculo_LEF5_C"/>
    <property type="match status" value="1"/>
</dbReference>
<feature type="domain" description="Baculoviridae late expression factor 5 C-terminal" evidence="1">
    <location>
        <begin position="41"/>
        <end position="73"/>
    </location>
</feature>
<organism evidence="2">
    <name type="scientific">Tomelloso virus</name>
    <dbReference type="NCBI Taxonomy" id="2053981"/>
    <lineage>
        <taxon>Viruses</taxon>
        <taxon>Viruses incertae sedis</taxon>
        <taxon>Naldaviricetes</taxon>
        <taxon>Lefavirales</taxon>
        <taxon>Nudiviridae</taxon>
        <taxon>Alphanudivirus</taxon>
        <taxon>Alphanudivirus alterdromelanogasteris</taxon>
    </lineage>
</organism>
<proteinExistence type="predicted"/>
<evidence type="ECO:0000259" key="1">
    <source>
        <dbReference type="Pfam" id="PF11792"/>
    </source>
</evidence>
<evidence type="ECO:0000313" key="2">
    <source>
        <dbReference type="EMBL" id="ATY70268.1"/>
    </source>
</evidence>
<dbReference type="Proteomes" id="UP000289333">
    <property type="component" value="Segment"/>
</dbReference>
<sequence length="78" mass="8805">MFFSPDGENVFISTATADLPGPILMLNCKYPKASTGQKYETKSCTHNFRHTEFTQVRRGDEAPSSIMECTKCHEQKIC</sequence>
<dbReference type="RefSeq" id="YP_009553416.1">
    <property type="nucleotide sequence ID" value="NC_040789.1"/>
</dbReference>
<dbReference type="GeneID" id="41701406"/>
<protein>
    <submittedName>
        <fullName evidence="2">Lef-5</fullName>
    </submittedName>
</protein>
<name>A0A2H4T304_9VIRU</name>
<dbReference type="KEGG" id="vg:41701406"/>
<dbReference type="EMBL" id="KY457233">
    <property type="protein sequence ID" value="ATY70268.1"/>
    <property type="molecule type" value="Genomic_DNA"/>
</dbReference>
<reference evidence="2" key="1">
    <citation type="journal article" date="2021" name="Virus">
        <title>The discovery, distribution and diversity of DNA viruses associated with Drosophila melanogaster in Europe.</title>
        <authorList>
            <person name="Wallace M.A."/>
            <person name="Coffman K.A."/>
            <person name="Gilbert C."/>
            <person name="Ravindran S."/>
            <person name="Albery G.F."/>
            <person name="Abbott J."/>
            <person name="Argyridou E."/>
            <person name="Bellosta P."/>
            <person name="Betancourt A.J."/>
            <person name="Colinet H."/>
            <person name="Eric K."/>
            <person name="Glaser-Schmitt A."/>
            <person name="Grath S."/>
            <person name="Jelic M."/>
            <person name="Kankare M."/>
            <person name="Kozeretska I."/>
            <person name="Loeschcke V."/>
            <person name="Montchamp-Moreau C."/>
            <person name="Ometto L."/>
            <person name="Onder B.S."/>
            <person name="Orengo D.J."/>
            <person name="Parsch J."/>
            <person name="Pascual M."/>
            <person name="Patenkovic A."/>
            <person name="Puerma E."/>
            <person name="Ritchie M.G."/>
            <person name="Rota-Stabelli O."/>
            <person name="Schou M.F."/>
            <person name="Serga S.V."/>
            <person name="Stamenkovic-Radak M."/>
            <person name="Tanaskovic M."/>
            <person name="Veselinovic M.S."/>
            <person name="Vieira J."/>
            <person name="Vieira C.P."/>
            <person name="Kapun M."/>
            <person name="Flatt T."/>
            <person name="Gonzalez J."/>
            <person name="Staubach F."/>
            <person name="Obbard D.J."/>
        </authorList>
    </citation>
    <scope>NUCLEOTIDE SEQUENCE</scope>
    <source>
        <strain evidence="2">DrosEU28 Tomelloso 2015</strain>
    </source>
</reference>
<dbReference type="OrthoDB" id="26680at10239"/>
<keyword evidence="3" id="KW-1185">Reference proteome</keyword>